<dbReference type="EMBL" id="FONV01000009">
    <property type="protein sequence ID" value="SFF37108.1"/>
    <property type="molecule type" value="Genomic_DNA"/>
</dbReference>
<proteinExistence type="predicted"/>
<reference evidence="1 2" key="1">
    <citation type="submission" date="2016-10" db="EMBL/GenBank/DDBJ databases">
        <authorList>
            <person name="de Groot N.N."/>
        </authorList>
    </citation>
    <scope>NUCLEOTIDE SEQUENCE [LARGE SCALE GENOMIC DNA]</scope>
    <source>
        <strain evidence="1 2">DSM 43019</strain>
    </source>
</reference>
<accession>A0A1I2I640</accession>
<protein>
    <submittedName>
        <fullName evidence="1">Uncharacterized protein</fullName>
    </submittedName>
</protein>
<keyword evidence="2" id="KW-1185">Reference proteome</keyword>
<dbReference type="RefSeq" id="WP_093618022.1">
    <property type="nucleotide sequence ID" value="NZ_BOMT01000053.1"/>
</dbReference>
<evidence type="ECO:0000313" key="2">
    <source>
        <dbReference type="Proteomes" id="UP000199645"/>
    </source>
</evidence>
<dbReference type="OrthoDB" id="3390659at2"/>
<dbReference type="AlphaFoldDB" id="A0A1I2I640"/>
<evidence type="ECO:0000313" key="1">
    <source>
        <dbReference type="EMBL" id="SFF37108.1"/>
    </source>
</evidence>
<dbReference type="Proteomes" id="UP000199645">
    <property type="component" value="Unassembled WGS sequence"/>
</dbReference>
<organism evidence="1 2">
    <name type="scientific">Actinoplanes philippinensis</name>
    <dbReference type="NCBI Taxonomy" id="35752"/>
    <lineage>
        <taxon>Bacteria</taxon>
        <taxon>Bacillati</taxon>
        <taxon>Actinomycetota</taxon>
        <taxon>Actinomycetes</taxon>
        <taxon>Micromonosporales</taxon>
        <taxon>Micromonosporaceae</taxon>
        <taxon>Actinoplanes</taxon>
    </lineage>
</organism>
<gene>
    <name evidence="1" type="ORF">SAMN05421541_109288</name>
</gene>
<dbReference type="STRING" id="35752.SAMN05421541_109288"/>
<sequence length="165" mass="17476">MSVGLPQDVNLIVIATSATGSRAHFYPDAKSLLAAVVGLGTTADADVRVEFFDKQGVRMHPVVAGKWQIVGIAPGVDDPGPEIVLSRLRTAVGDVENFLLDPATENALARMKLSPKEAVARLPRLDGVTDLAEAIRRCDGTFGHGDADTGHDGSLLHNLFVHGIF</sequence>
<name>A0A1I2I640_9ACTN</name>